<dbReference type="OrthoDB" id="5406017at2"/>
<reference evidence="4" key="2">
    <citation type="submission" date="2019-01" db="EMBL/GenBank/DDBJ databases">
        <title>Genome sequence of Desulfonema ishimotonii strain Tokyo 01.</title>
        <authorList>
            <person name="Fukui M."/>
        </authorList>
    </citation>
    <scope>NUCLEOTIDE SEQUENCE [LARGE SCALE GENOMIC DNA]</scope>
    <source>
        <strain evidence="4">Tokyo 01</strain>
    </source>
</reference>
<dbReference type="AlphaFoldDB" id="A0A401FUI2"/>
<keyword evidence="1" id="KW-0472">Membrane</keyword>
<dbReference type="RefSeq" id="WP_124328005.1">
    <property type="nucleotide sequence ID" value="NZ_BEXT01000001.1"/>
</dbReference>
<feature type="transmembrane region" description="Helical" evidence="1">
    <location>
        <begin position="327"/>
        <end position="351"/>
    </location>
</feature>
<name>A0A401FUI2_9BACT</name>
<dbReference type="InterPro" id="IPR021871">
    <property type="entry name" value="DUF3482"/>
</dbReference>
<sequence length="486" mass="54124">MKRKIPEFAIVGHPNEGKSSVVSTLAEDDSVRISPTPGETIECQTFPVVIDGQEIIRFTDTPGFQNPGQSLQWMKNYQGADELIVQVFREAHLGDPDFRDDCELFVPIVRGAGIIYVVDGSRPIRQMDKAEMEILRLTGRPRMAIINCKESDAIYLEQWKSEFRKHFNSVRIFNAHKATYAERISLLESLKGIDQDWQPALETVISAFKKDWEHRNVLTTDIISAMLTDCLTFSMNRNFTEKSDEAALKKSLQAEYVRAIGQIEKKAHGRIRRLFKHNIFNYDLPPQSILREDLFNEKTWQFLGLTQTQLITLAGITGGAIGAALDIAAAGLTFGIFTALGGAVGAGWAALGGGKKLAKSKVVGMDLGGQQIRVGPNENIQFLYILLDRALIFYSHIINWAHGRRDYPVVPAGKKSEAAKAGVTTTWDAESQKICGAFFKAIRSGEEAGKEAAARQLKGLLNDALYKISNSERRYGLVLEENSNER</sequence>
<organism evidence="3 4">
    <name type="scientific">Desulfonema ishimotonii</name>
    <dbReference type="NCBI Taxonomy" id="45657"/>
    <lineage>
        <taxon>Bacteria</taxon>
        <taxon>Pseudomonadati</taxon>
        <taxon>Thermodesulfobacteriota</taxon>
        <taxon>Desulfobacteria</taxon>
        <taxon>Desulfobacterales</taxon>
        <taxon>Desulfococcaceae</taxon>
        <taxon>Desulfonema</taxon>
    </lineage>
</organism>
<dbReference type="Proteomes" id="UP000288096">
    <property type="component" value="Unassembled WGS sequence"/>
</dbReference>
<dbReference type="Pfam" id="PF11981">
    <property type="entry name" value="DUF3482"/>
    <property type="match status" value="1"/>
</dbReference>
<dbReference type="SUPFAM" id="SSF52540">
    <property type="entry name" value="P-loop containing nucleoside triphosphate hydrolases"/>
    <property type="match status" value="1"/>
</dbReference>
<protein>
    <submittedName>
        <fullName evidence="3">DUF3482 domain-containing protein</fullName>
    </submittedName>
</protein>
<keyword evidence="4" id="KW-1185">Reference proteome</keyword>
<evidence type="ECO:0000256" key="1">
    <source>
        <dbReference type="SAM" id="Phobius"/>
    </source>
</evidence>
<evidence type="ECO:0000313" key="3">
    <source>
        <dbReference type="EMBL" id="GBC60610.1"/>
    </source>
</evidence>
<proteinExistence type="predicted"/>
<gene>
    <name evidence="3" type="ORF">DENIS_1567</name>
</gene>
<keyword evidence="1" id="KW-0812">Transmembrane</keyword>
<feature type="domain" description="G" evidence="2">
    <location>
        <begin position="8"/>
        <end position="89"/>
    </location>
</feature>
<dbReference type="GO" id="GO:0005525">
    <property type="term" value="F:GTP binding"/>
    <property type="evidence" value="ECO:0007669"/>
    <property type="project" value="InterPro"/>
</dbReference>
<dbReference type="InterPro" id="IPR006073">
    <property type="entry name" value="GTP-bd"/>
</dbReference>
<keyword evidence="1" id="KW-1133">Transmembrane helix</keyword>
<evidence type="ECO:0000313" key="4">
    <source>
        <dbReference type="Proteomes" id="UP000288096"/>
    </source>
</evidence>
<dbReference type="EMBL" id="BEXT01000001">
    <property type="protein sequence ID" value="GBC60610.1"/>
    <property type="molecule type" value="Genomic_DNA"/>
</dbReference>
<dbReference type="Pfam" id="PF01926">
    <property type="entry name" value="MMR_HSR1"/>
    <property type="match status" value="1"/>
</dbReference>
<accession>A0A401FUI2</accession>
<dbReference type="InterPro" id="IPR027417">
    <property type="entry name" value="P-loop_NTPase"/>
</dbReference>
<reference evidence="4" key="1">
    <citation type="submission" date="2017-11" db="EMBL/GenBank/DDBJ databases">
        <authorList>
            <person name="Watanabe M."/>
            <person name="Kojima H."/>
        </authorList>
    </citation>
    <scope>NUCLEOTIDE SEQUENCE [LARGE SCALE GENOMIC DNA]</scope>
    <source>
        <strain evidence="4">Tokyo 01</strain>
    </source>
</reference>
<dbReference type="Gene3D" id="3.40.50.300">
    <property type="entry name" value="P-loop containing nucleotide triphosphate hydrolases"/>
    <property type="match status" value="1"/>
</dbReference>
<evidence type="ECO:0000259" key="2">
    <source>
        <dbReference type="Pfam" id="PF01926"/>
    </source>
</evidence>
<comment type="caution">
    <text evidence="3">The sequence shown here is derived from an EMBL/GenBank/DDBJ whole genome shotgun (WGS) entry which is preliminary data.</text>
</comment>